<gene>
    <name evidence="4" type="ORF">SAMN05660330_03879</name>
</gene>
<keyword evidence="5" id="KW-1185">Reference proteome</keyword>
<dbReference type="PANTHER" id="PTHR10884">
    <property type="entry name" value="NADH DEHYDROGENASE UBIQUINONE IRON-SULFUR PROTEIN 3"/>
    <property type="match status" value="1"/>
</dbReference>
<dbReference type="OrthoDB" id="9803286at2"/>
<reference evidence="4 5" key="1">
    <citation type="submission" date="2016-10" db="EMBL/GenBank/DDBJ databases">
        <authorList>
            <person name="de Groot N.N."/>
        </authorList>
    </citation>
    <scope>NUCLEOTIDE SEQUENCE [LARGE SCALE GENOMIC DNA]</scope>
    <source>
        <strain evidence="4 5">DSM 12130</strain>
    </source>
</reference>
<dbReference type="GO" id="GO:0008137">
    <property type="term" value="F:NADH dehydrogenase (ubiquinone) activity"/>
    <property type="evidence" value="ECO:0007669"/>
    <property type="project" value="InterPro"/>
</dbReference>
<feature type="domain" description="NADH:ubiquinone oxidoreductase 30kDa subunit" evidence="3">
    <location>
        <begin position="66"/>
        <end position="179"/>
    </location>
</feature>
<evidence type="ECO:0000256" key="1">
    <source>
        <dbReference type="ARBA" id="ARBA00007569"/>
    </source>
</evidence>
<accession>A0A1H0V595</accession>
<organism evidence="4 5">
    <name type="scientific">Desulforhopalus singaporensis</name>
    <dbReference type="NCBI Taxonomy" id="91360"/>
    <lineage>
        <taxon>Bacteria</taxon>
        <taxon>Pseudomonadati</taxon>
        <taxon>Thermodesulfobacteriota</taxon>
        <taxon>Desulfobulbia</taxon>
        <taxon>Desulfobulbales</taxon>
        <taxon>Desulfocapsaceae</taxon>
        <taxon>Desulforhopalus</taxon>
    </lineage>
</organism>
<dbReference type="InterPro" id="IPR001268">
    <property type="entry name" value="NADH_UbQ_OxRdtase_30kDa_su"/>
</dbReference>
<dbReference type="Pfam" id="PF00329">
    <property type="entry name" value="Complex1_30kDa"/>
    <property type="match status" value="1"/>
</dbReference>
<comment type="similarity">
    <text evidence="1">Belongs to the complex I 30 kDa subunit family.</text>
</comment>
<dbReference type="Gene3D" id="3.30.460.80">
    <property type="entry name" value="NADH:ubiquinone oxidoreductase, 30kDa subunit"/>
    <property type="match status" value="1"/>
</dbReference>
<evidence type="ECO:0000259" key="3">
    <source>
        <dbReference type="Pfam" id="PF00329"/>
    </source>
</evidence>
<dbReference type="EMBL" id="FNJI01000041">
    <property type="protein sequence ID" value="SDP73544.1"/>
    <property type="molecule type" value="Genomic_DNA"/>
</dbReference>
<dbReference type="RefSeq" id="WP_092225791.1">
    <property type="nucleotide sequence ID" value="NZ_FNJI01000041.1"/>
</dbReference>
<evidence type="ECO:0000313" key="5">
    <source>
        <dbReference type="Proteomes" id="UP000199073"/>
    </source>
</evidence>
<name>A0A1H0V595_9BACT</name>
<dbReference type="STRING" id="91360.SAMN05660330_03879"/>
<dbReference type="Proteomes" id="UP000199073">
    <property type="component" value="Unassembled WGS sequence"/>
</dbReference>
<dbReference type="InterPro" id="IPR037232">
    <property type="entry name" value="NADH_quin_OxRdtase_su_C/D-like"/>
</dbReference>
<sequence>MICEKTKIALENLFASKGVEETIEPEPVQEVETAGENVDEKQQELPRPDGVIERDYSVHGYHLDAQVPPDLLIDAVKIVDEGEFFIESITGVDWIKENQLEIIYDFSRYDFDLCRVVIRTRIARDNPEIPTITTIYAGANWHERETRDFFGINFVGHPHLVPLLLPEDADFHPLLKDFKA</sequence>
<proteinExistence type="inferred from homology"/>
<dbReference type="PANTHER" id="PTHR10884:SF14">
    <property type="entry name" value="NADH DEHYDROGENASE [UBIQUINONE] IRON-SULFUR PROTEIN 3, MITOCHONDRIAL"/>
    <property type="match status" value="1"/>
</dbReference>
<evidence type="ECO:0000256" key="2">
    <source>
        <dbReference type="SAM" id="MobiDB-lite"/>
    </source>
</evidence>
<dbReference type="SUPFAM" id="SSF143243">
    <property type="entry name" value="Nqo5-like"/>
    <property type="match status" value="1"/>
</dbReference>
<feature type="region of interest" description="Disordered" evidence="2">
    <location>
        <begin position="24"/>
        <end position="46"/>
    </location>
</feature>
<protein>
    <submittedName>
        <fullName evidence="4">NADH-quinone oxidoreductase subunit C</fullName>
    </submittedName>
</protein>
<dbReference type="AlphaFoldDB" id="A0A1H0V595"/>
<evidence type="ECO:0000313" key="4">
    <source>
        <dbReference type="EMBL" id="SDP73544.1"/>
    </source>
</evidence>